<sequence>MSSQNKKSTDSPKAGSQQPSVIGLYGIPGSGKTFILNHLRQNLDRSFFTFYEGSEVISSVTSGGLEAFQYLDEHEKNERRREAILRIRRECVNNSKIAFVTGHFMFWKGDEDTGQVACTESDLDTYTHILYLDTAVETIINRRQEDEKRFRPIESFDHLSRWQEYERNQLRRSCYHRGILFINLSKHLSAADKIVGLVNSFHLRTEEHNRSCALGALDQYISHQLERPETVLVLDADKTIAAADGGAMFWEQLNAFEARSTKKNPLYDIFSGPLGYSWSSFEQATLLNEEAVDDTRFEEVCRQVASRITLHAEFSSLLAMLRVHRHVCAIVVTCGIGRIWELVLQKENLSKLVHVFGGGRIGSGLVVTPGLKKDLVLRLRQSYNAYTWSFGDSVVDLPMMQEADEAIVVTGEQTTRSTSMDKRLEELVGVNGFQPCQVTLPHHAPPRVLTKPLPVTNLTDTSVIQSIFTRHNRLRRIDISHATEKATARLLMTPMRDSTISGPRLRDAHEEVGRYLAVEYLTAVVGLESYPLQHVQGHITNGYRLFRETETLIVALMRGGEPMALGISQAFPSAMFLHARKLQDICDKSLEGMVTVILVDSVINTGNTILEFVRHIRTLHASIRIVVAAGVIQASLLQRSRIAQQLVAFEQLTFVALRISENSYSGKGPTDTGARLFCTVSRE</sequence>
<reference evidence="3" key="1">
    <citation type="submission" date="2022-12" db="EMBL/GenBank/DDBJ databases">
        <authorList>
            <person name="Petersen C."/>
        </authorList>
    </citation>
    <scope>NUCLEOTIDE SEQUENCE</scope>
    <source>
        <strain evidence="3">IBT 30728</strain>
    </source>
</reference>
<dbReference type="RefSeq" id="XP_056786374.1">
    <property type="nucleotide sequence ID" value="XM_056938366.1"/>
</dbReference>
<dbReference type="EMBL" id="JAPWDQ010000014">
    <property type="protein sequence ID" value="KAJ5471828.1"/>
    <property type="molecule type" value="Genomic_DNA"/>
</dbReference>
<dbReference type="InterPro" id="IPR029057">
    <property type="entry name" value="PRTase-like"/>
</dbReference>
<dbReference type="InterPro" id="IPR036412">
    <property type="entry name" value="HAD-like_sf"/>
</dbReference>
<dbReference type="CDD" id="cd06223">
    <property type="entry name" value="PRTases_typeI"/>
    <property type="match status" value="1"/>
</dbReference>
<feature type="region of interest" description="Disordered" evidence="1">
    <location>
        <begin position="1"/>
        <end position="21"/>
    </location>
</feature>
<dbReference type="InterPro" id="IPR023214">
    <property type="entry name" value="HAD_sf"/>
</dbReference>
<protein>
    <recommendedName>
        <fullName evidence="2">Phosphoribosyltransferase domain-containing protein</fullName>
    </recommendedName>
</protein>
<reference evidence="3" key="2">
    <citation type="journal article" date="2023" name="IMA Fungus">
        <title>Comparative genomic study of the Penicillium genus elucidates a diverse pangenome and 15 lateral gene transfer events.</title>
        <authorList>
            <person name="Petersen C."/>
            <person name="Sorensen T."/>
            <person name="Nielsen M.R."/>
            <person name="Sondergaard T.E."/>
            <person name="Sorensen J.L."/>
            <person name="Fitzpatrick D.A."/>
            <person name="Frisvad J.C."/>
            <person name="Nielsen K.L."/>
        </authorList>
    </citation>
    <scope>NUCLEOTIDE SEQUENCE</scope>
    <source>
        <strain evidence="3">IBT 30728</strain>
    </source>
</reference>
<dbReference type="Pfam" id="PF13207">
    <property type="entry name" value="AAA_17"/>
    <property type="match status" value="1"/>
</dbReference>
<dbReference type="InterPro" id="IPR027417">
    <property type="entry name" value="P-loop_NTPase"/>
</dbReference>
<dbReference type="PANTHER" id="PTHR43344:SF20">
    <property type="entry name" value="URACIL PHOSPHORIBOSYLTRANSFERASE"/>
    <property type="match status" value="1"/>
</dbReference>
<evidence type="ECO:0000313" key="3">
    <source>
        <dbReference type="EMBL" id="KAJ5471828.1"/>
    </source>
</evidence>
<dbReference type="SUPFAM" id="SSF52540">
    <property type="entry name" value="P-loop containing nucleoside triphosphate hydrolases"/>
    <property type="match status" value="1"/>
</dbReference>
<dbReference type="Pfam" id="PF14681">
    <property type="entry name" value="UPRTase"/>
    <property type="match status" value="1"/>
</dbReference>
<dbReference type="PANTHER" id="PTHR43344">
    <property type="entry name" value="PHOSPHOSERINE PHOSPHATASE"/>
    <property type="match status" value="1"/>
</dbReference>
<comment type="caution">
    <text evidence="3">The sequence shown here is derived from an EMBL/GenBank/DDBJ whole genome shotgun (WGS) entry which is preliminary data.</text>
</comment>
<dbReference type="Gene3D" id="3.40.50.2020">
    <property type="match status" value="1"/>
</dbReference>
<dbReference type="Gene3D" id="3.40.50.1000">
    <property type="entry name" value="HAD superfamily/HAD-like"/>
    <property type="match status" value="1"/>
</dbReference>
<proteinExistence type="predicted"/>
<dbReference type="SUPFAM" id="SSF56784">
    <property type="entry name" value="HAD-like"/>
    <property type="match status" value="1"/>
</dbReference>
<feature type="domain" description="Phosphoribosyltransferase" evidence="2">
    <location>
        <begin position="483"/>
        <end position="679"/>
    </location>
</feature>
<organism evidence="3 4">
    <name type="scientific">Penicillium diatomitis</name>
    <dbReference type="NCBI Taxonomy" id="2819901"/>
    <lineage>
        <taxon>Eukaryota</taxon>
        <taxon>Fungi</taxon>
        <taxon>Dikarya</taxon>
        <taxon>Ascomycota</taxon>
        <taxon>Pezizomycotina</taxon>
        <taxon>Eurotiomycetes</taxon>
        <taxon>Eurotiomycetidae</taxon>
        <taxon>Eurotiales</taxon>
        <taxon>Aspergillaceae</taxon>
        <taxon>Penicillium</taxon>
    </lineage>
</organism>
<dbReference type="InterPro" id="IPR050582">
    <property type="entry name" value="HAD-like_SerB"/>
</dbReference>
<name>A0A9W9WR66_9EURO</name>
<dbReference type="AlphaFoldDB" id="A0A9W9WR66"/>
<accession>A0A9W9WR66</accession>
<dbReference type="Proteomes" id="UP001148312">
    <property type="component" value="Unassembled WGS sequence"/>
</dbReference>
<keyword evidence="4" id="KW-1185">Reference proteome</keyword>
<dbReference type="Pfam" id="PF12710">
    <property type="entry name" value="HAD"/>
    <property type="match status" value="1"/>
</dbReference>
<dbReference type="InterPro" id="IPR000836">
    <property type="entry name" value="PRTase_dom"/>
</dbReference>
<dbReference type="GO" id="GO:0000287">
    <property type="term" value="F:magnesium ion binding"/>
    <property type="evidence" value="ECO:0007669"/>
    <property type="project" value="TreeGrafter"/>
</dbReference>
<evidence type="ECO:0000313" key="4">
    <source>
        <dbReference type="Proteomes" id="UP001148312"/>
    </source>
</evidence>
<dbReference type="SUPFAM" id="SSF53271">
    <property type="entry name" value="PRTase-like"/>
    <property type="match status" value="1"/>
</dbReference>
<gene>
    <name evidence="3" type="ORF">N7539_008771</name>
</gene>
<evidence type="ECO:0000259" key="2">
    <source>
        <dbReference type="Pfam" id="PF14681"/>
    </source>
</evidence>
<dbReference type="GO" id="GO:0006564">
    <property type="term" value="P:L-serine biosynthetic process"/>
    <property type="evidence" value="ECO:0007669"/>
    <property type="project" value="TreeGrafter"/>
</dbReference>
<dbReference type="GeneID" id="81628616"/>
<dbReference type="Gene3D" id="3.40.50.300">
    <property type="entry name" value="P-loop containing nucleotide triphosphate hydrolases"/>
    <property type="match status" value="1"/>
</dbReference>
<evidence type="ECO:0000256" key="1">
    <source>
        <dbReference type="SAM" id="MobiDB-lite"/>
    </source>
</evidence>
<dbReference type="GO" id="GO:0036424">
    <property type="term" value="F:L-phosphoserine phosphatase activity"/>
    <property type="evidence" value="ECO:0007669"/>
    <property type="project" value="TreeGrafter"/>
</dbReference>
<dbReference type="GO" id="GO:0005737">
    <property type="term" value="C:cytoplasm"/>
    <property type="evidence" value="ECO:0007669"/>
    <property type="project" value="TreeGrafter"/>
</dbReference>